<evidence type="ECO:0000256" key="5">
    <source>
        <dbReference type="ARBA" id="ARBA00022847"/>
    </source>
</evidence>
<evidence type="ECO:0000256" key="4">
    <source>
        <dbReference type="ARBA" id="ARBA00022692"/>
    </source>
</evidence>
<keyword evidence="6 9" id="KW-1133">Transmembrane helix</keyword>
<feature type="transmembrane region" description="Helical" evidence="9">
    <location>
        <begin position="571"/>
        <end position="589"/>
    </location>
</feature>
<proteinExistence type="inferred from homology"/>
<dbReference type="InterPro" id="IPR000175">
    <property type="entry name" value="Na/ntran_symport"/>
</dbReference>
<dbReference type="PANTHER" id="PTHR11616">
    <property type="entry name" value="SODIUM/CHLORIDE DEPENDENT TRANSPORTER"/>
    <property type="match status" value="1"/>
</dbReference>
<dbReference type="GO" id="GO:0005283">
    <property type="term" value="F:amino acid:sodium symporter activity"/>
    <property type="evidence" value="ECO:0007669"/>
    <property type="project" value="TreeGrafter"/>
</dbReference>
<evidence type="ECO:0000313" key="12">
    <source>
        <dbReference type="Proteomes" id="UP000494106"/>
    </source>
</evidence>
<dbReference type="EMBL" id="CADEBD010000303">
    <property type="protein sequence ID" value="CAB3237393.1"/>
    <property type="molecule type" value="Genomic_DNA"/>
</dbReference>
<dbReference type="OrthoDB" id="6494165at2759"/>
<protein>
    <submittedName>
        <fullName evidence="10">Uncharacterized protein</fullName>
    </submittedName>
</protein>
<comment type="similarity">
    <text evidence="2">Belongs to the sodium:neurotransmitter symporter (SNF) (TC 2.A.22) family.</text>
</comment>
<dbReference type="GO" id="GO:0046872">
    <property type="term" value="F:metal ion binding"/>
    <property type="evidence" value="ECO:0007669"/>
    <property type="project" value="UniProtKB-KW"/>
</dbReference>
<dbReference type="PANTHER" id="PTHR11616:SF295">
    <property type="entry name" value="SODIUM: NEUROTRANSMITTER SYMPORTER FAMILY"/>
    <property type="match status" value="1"/>
</dbReference>
<evidence type="ECO:0000256" key="8">
    <source>
        <dbReference type="PIRSR" id="PIRSR600175-1"/>
    </source>
</evidence>
<feature type="transmembrane region" description="Helical" evidence="9">
    <location>
        <begin position="395"/>
        <end position="418"/>
    </location>
</feature>
<dbReference type="GO" id="GO:0015179">
    <property type="term" value="F:L-amino acid transmembrane transporter activity"/>
    <property type="evidence" value="ECO:0007669"/>
    <property type="project" value="TreeGrafter"/>
</dbReference>
<sequence length="636" mass="71442">MAPRHRDNDTSMETILNYDNRDAQSQWSTIWSTSLIPGMDNAAGAGRYRTAGRRRLRMGSLALSALLTMHSRVPASALTSGIVVFIMTLLASVIILANPLRHFEVYLGQWSISGPGRAFRIVPLFDGIGFAMCLNAIFRAMIYCTVAAIAATYTLNSVHDGKLPFTYCRDFDLKPYDPEYKELRYLSVHGIRILMETEASATNSSTLELLHKVRKNASEPKLKWLTPSRIGRPIKIEVCKETYPGRYPALYATPAFNFFYVEVVKLRPDLSMQHFNVPLIVNVLGVWIIIWCAMLSERILYNRLIFNNVPQWIIIIPWIWTALIVFIGVYNNSGYKTLQKAFRFGKKEIMIGLSDALEVSLYIHAASIGTELITGKGLNRYASGHIDPLFNQENLWHSFFAVFLSGFHSVGAALCAAVNDKHPSWTGIDDMSKSTLWMFPIYSKCTSLGGYSHLMSTSIFFGLTFSYLAVAYIFMKTALHIIFEYKVKLVFREQLVVAALLLSCALLNMLFMTHGGLALMEAIESLMTGVTMPLICLLEMVALLYVYRSRDFTSDINVAMEDSACSSRISIQWQIVPFFTLATLIVKCVSLFDTEIPRKSMLLATVPLGCILISLPLRALRNVYVYLHPETGARGG</sequence>
<feature type="transmembrane region" description="Helical" evidence="9">
    <location>
        <begin position="495"/>
        <end position="519"/>
    </location>
</feature>
<keyword evidence="12" id="KW-1185">Reference proteome</keyword>
<dbReference type="GO" id="GO:0005886">
    <property type="term" value="C:plasma membrane"/>
    <property type="evidence" value="ECO:0007669"/>
    <property type="project" value="TreeGrafter"/>
</dbReference>
<feature type="transmembrane region" description="Helical" evidence="9">
    <location>
        <begin position="79"/>
        <end position="100"/>
    </location>
</feature>
<dbReference type="InterPro" id="IPR037272">
    <property type="entry name" value="SNS_sf"/>
</dbReference>
<dbReference type="GO" id="GO:0089718">
    <property type="term" value="P:amino acid import across plasma membrane"/>
    <property type="evidence" value="ECO:0007669"/>
    <property type="project" value="TreeGrafter"/>
</dbReference>
<keyword evidence="8" id="KW-0915">Sodium</keyword>
<comment type="subcellular location">
    <subcellularLocation>
        <location evidence="1">Membrane</location>
        <topology evidence="1">Multi-pass membrane protein</topology>
    </subcellularLocation>
</comment>
<gene>
    <name evidence="11" type="ORF">APLA_LOCUS11651</name>
    <name evidence="10" type="ORF">APLA_LOCUS7862</name>
</gene>
<dbReference type="SUPFAM" id="SSF161070">
    <property type="entry name" value="SNF-like"/>
    <property type="match status" value="1"/>
</dbReference>
<keyword evidence="8" id="KW-0479">Metal-binding</keyword>
<dbReference type="PROSITE" id="PS50267">
    <property type="entry name" value="NA_NEUROTRAN_SYMP_3"/>
    <property type="match status" value="1"/>
</dbReference>
<dbReference type="Proteomes" id="UP000494106">
    <property type="component" value="Unassembled WGS sequence"/>
</dbReference>
<feature type="transmembrane region" description="Helical" evidence="9">
    <location>
        <begin position="454"/>
        <end position="475"/>
    </location>
</feature>
<evidence type="ECO:0000256" key="7">
    <source>
        <dbReference type="ARBA" id="ARBA00023136"/>
    </source>
</evidence>
<evidence type="ECO:0000313" key="13">
    <source>
        <dbReference type="Proteomes" id="UP000494256"/>
    </source>
</evidence>
<evidence type="ECO:0000256" key="3">
    <source>
        <dbReference type="ARBA" id="ARBA00022448"/>
    </source>
</evidence>
<dbReference type="Proteomes" id="UP000494256">
    <property type="component" value="Unassembled WGS sequence"/>
</dbReference>
<feature type="transmembrane region" description="Helical" evidence="9">
    <location>
        <begin position="312"/>
        <end position="330"/>
    </location>
</feature>
<reference evidence="12 13" key="1">
    <citation type="submission" date="2020-04" db="EMBL/GenBank/DDBJ databases">
        <authorList>
            <person name="Wallbank WR R."/>
            <person name="Pardo Diaz C."/>
            <person name="Kozak K."/>
            <person name="Martin S."/>
            <person name="Jiggins C."/>
            <person name="Moest M."/>
            <person name="Warren A I."/>
            <person name="Byers J.R.P. K."/>
            <person name="Montejo-Kovacevich G."/>
            <person name="Yen C E."/>
        </authorList>
    </citation>
    <scope>NUCLEOTIDE SEQUENCE [LARGE SCALE GENOMIC DNA]</scope>
</reference>
<keyword evidence="7 9" id="KW-0472">Membrane</keyword>
<keyword evidence="3" id="KW-0813">Transport</keyword>
<evidence type="ECO:0000256" key="6">
    <source>
        <dbReference type="ARBA" id="ARBA00022989"/>
    </source>
</evidence>
<accession>A0A8S0ZYW7</accession>
<feature type="transmembrane region" description="Helical" evidence="9">
    <location>
        <begin position="279"/>
        <end position="300"/>
    </location>
</feature>
<evidence type="ECO:0000313" key="11">
    <source>
        <dbReference type="EMBL" id="CAB3248324.1"/>
    </source>
</evidence>
<evidence type="ECO:0000256" key="1">
    <source>
        <dbReference type="ARBA" id="ARBA00004141"/>
    </source>
</evidence>
<comment type="caution">
    <text evidence="10">The sequence shown here is derived from an EMBL/GenBank/DDBJ whole genome shotgun (WGS) entry which is preliminary data.</text>
</comment>
<feature type="transmembrane region" description="Helical" evidence="9">
    <location>
        <begin position="121"/>
        <end position="153"/>
    </location>
</feature>
<keyword evidence="4 9" id="KW-0812">Transmembrane</keyword>
<name>A0A8S0ZYW7_ARCPL</name>
<organism evidence="10 13">
    <name type="scientific">Arctia plantaginis</name>
    <name type="common">Wood tiger moth</name>
    <name type="synonym">Phalaena plantaginis</name>
    <dbReference type="NCBI Taxonomy" id="874455"/>
    <lineage>
        <taxon>Eukaryota</taxon>
        <taxon>Metazoa</taxon>
        <taxon>Ecdysozoa</taxon>
        <taxon>Arthropoda</taxon>
        <taxon>Hexapoda</taxon>
        <taxon>Insecta</taxon>
        <taxon>Pterygota</taxon>
        <taxon>Neoptera</taxon>
        <taxon>Endopterygota</taxon>
        <taxon>Lepidoptera</taxon>
        <taxon>Glossata</taxon>
        <taxon>Ditrysia</taxon>
        <taxon>Noctuoidea</taxon>
        <taxon>Erebidae</taxon>
        <taxon>Arctiinae</taxon>
        <taxon>Arctia</taxon>
    </lineage>
</organism>
<dbReference type="AlphaFoldDB" id="A0A8S0ZYW7"/>
<feature type="binding site" evidence="8">
    <location>
        <position position="394"/>
    </location>
    <ligand>
        <name>Na(+)</name>
        <dbReference type="ChEBI" id="CHEBI:29101"/>
        <label>1</label>
    </ligand>
</feature>
<keyword evidence="5" id="KW-0769">Symport</keyword>
<evidence type="ECO:0000256" key="2">
    <source>
        <dbReference type="ARBA" id="ARBA00006459"/>
    </source>
</evidence>
<evidence type="ECO:0000313" key="10">
    <source>
        <dbReference type="EMBL" id="CAB3237393.1"/>
    </source>
</evidence>
<feature type="transmembrane region" description="Helical" evidence="9">
    <location>
        <begin position="526"/>
        <end position="547"/>
    </location>
</feature>
<dbReference type="EMBL" id="CADEBC010000534">
    <property type="protein sequence ID" value="CAB3248324.1"/>
    <property type="molecule type" value="Genomic_DNA"/>
</dbReference>
<dbReference type="Pfam" id="PF00209">
    <property type="entry name" value="SNF"/>
    <property type="match status" value="1"/>
</dbReference>
<evidence type="ECO:0000256" key="9">
    <source>
        <dbReference type="SAM" id="Phobius"/>
    </source>
</evidence>
<feature type="transmembrane region" description="Helical" evidence="9">
    <location>
        <begin position="601"/>
        <end position="620"/>
    </location>
</feature>